<sequence length="336" mass="38004">MSEISSLLQKDWTKTKTSAAAAIHAAVAYTDKKHYSLVDVMGFTGHAFRINIDPDHIDVAGPTMFPGGFLIRRNLCNLGFISSLSDTEKPYSPDKVEKVFAMIQQSIDRGRPAICFDLFIPEFGLIHGYDDEQHLFHAKDVSKEGTLSYSDFVEKRDMLWVTTISESLPHSKYETLRMALDMIVEHARGREWQHVFEGKYVIGLAGYDAWINCMQLRKADPFGNAYNTAVISDAREFAAQFLRELVVRWNGENVVERTVRRLAAEAAAHYAKTAAAWVEMRELFPFPNGGHPEEPAVADRTIALLQAAKEAEVHGVQVLEQLLDFMKGYWSETWIN</sequence>
<comment type="caution">
    <text evidence="1">The sequence shown here is derived from an EMBL/GenBank/DDBJ whole genome shotgun (WGS) entry which is preliminary data.</text>
</comment>
<dbReference type="EMBL" id="QGTQ01000008">
    <property type="protein sequence ID" value="PWW02823.1"/>
    <property type="molecule type" value="Genomic_DNA"/>
</dbReference>
<reference evidence="1 2" key="1">
    <citation type="submission" date="2018-05" db="EMBL/GenBank/DDBJ databases">
        <title>Genomic Encyclopedia of Type Strains, Phase III (KMG-III): the genomes of soil and plant-associated and newly described type strains.</title>
        <authorList>
            <person name="Whitman W."/>
        </authorList>
    </citation>
    <scope>NUCLEOTIDE SEQUENCE [LARGE SCALE GENOMIC DNA]</scope>
    <source>
        <strain evidence="1 2">CECT 5696</strain>
    </source>
</reference>
<dbReference type="PROSITE" id="PS00018">
    <property type="entry name" value="EF_HAND_1"/>
    <property type="match status" value="1"/>
</dbReference>
<evidence type="ECO:0000313" key="1">
    <source>
        <dbReference type="EMBL" id="PWW02823.1"/>
    </source>
</evidence>
<name>A0A2V2YTL6_9BACL</name>
<protein>
    <submittedName>
        <fullName evidence="1">Uncharacterized protein</fullName>
    </submittedName>
</protein>
<dbReference type="Proteomes" id="UP000246635">
    <property type="component" value="Unassembled WGS sequence"/>
</dbReference>
<proteinExistence type="predicted"/>
<accession>A0A2V2YTL6</accession>
<organism evidence="1 2">
    <name type="scientific">Paenibacillus cellulosilyticus</name>
    <dbReference type="NCBI Taxonomy" id="375489"/>
    <lineage>
        <taxon>Bacteria</taxon>
        <taxon>Bacillati</taxon>
        <taxon>Bacillota</taxon>
        <taxon>Bacilli</taxon>
        <taxon>Bacillales</taxon>
        <taxon>Paenibacillaceae</taxon>
        <taxon>Paenibacillus</taxon>
    </lineage>
</organism>
<dbReference type="RefSeq" id="WP_245946657.1">
    <property type="nucleotide sequence ID" value="NZ_CP054612.1"/>
</dbReference>
<dbReference type="AlphaFoldDB" id="A0A2V2YTL6"/>
<gene>
    <name evidence="1" type="ORF">DFQ01_108100</name>
</gene>
<keyword evidence="2" id="KW-1185">Reference proteome</keyword>
<dbReference type="InterPro" id="IPR018247">
    <property type="entry name" value="EF_Hand_1_Ca_BS"/>
</dbReference>
<evidence type="ECO:0000313" key="2">
    <source>
        <dbReference type="Proteomes" id="UP000246635"/>
    </source>
</evidence>